<dbReference type="RefSeq" id="WP_137601561.1">
    <property type="nucleotide sequence ID" value="NZ_BJEB01000011.1"/>
</dbReference>
<dbReference type="PANTHER" id="PTHR34980">
    <property type="entry name" value="INNER MEMBRANE PROTEIN-RELATED-RELATED"/>
    <property type="match status" value="1"/>
</dbReference>
<protein>
    <submittedName>
        <fullName evidence="2">DUF805 domain-containing protein</fullName>
    </submittedName>
</protein>
<dbReference type="InterPro" id="IPR008523">
    <property type="entry name" value="DUF805"/>
</dbReference>
<accession>A0A5P1X4P8</accession>
<feature type="transmembrane region" description="Helical" evidence="1">
    <location>
        <begin position="24"/>
        <end position="47"/>
    </location>
</feature>
<gene>
    <name evidence="2" type="ORF">F0161_04385</name>
</gene>
<feature type="transmembrane region" description="Helical" evidence="1">
    <location>
        <begin position="91"/>
        <end position="113"/>
    </location>
</feature>
<evidence type="ECO:0000313" key="3">
    <source>
        <dbReference type="Proteomes" id="UP000325295"/>
    </source>
</evidence>
<feature type="transmembrane region" description="Helical" evidence="1">
    <location>
        <begin position="59"/>
        <end position="79"/>
    </location>
</feature>
<dbReference type="PANTHER" id="PTHR34980:SF2">
    <property type="entry name" value="INNER MEMBRANE PROTEIN YHAH-RELATED"/>
    <property type="match status" value="1"/>
</dbReference>
<evidence type="ECO:0000256" key="1">
    <source>
        <dbReference type="SAM" id="Phobius"/>
    </source>
</evidence>
<keyword evidence="1" id="KW-1133">Transmembrane helix</keyword>
<evidence type="ECO:0000313" key="2">
    <source>
        <dbReference type="EMBL" id="QER67167.1"/>
    </source>
</evidence>
<dbReference type="Pfam" id="PF05656">
    <property type="entry name" value="DUF805"/>
    <property type="match status" value="1"/>
</dbReference>
<reference evidence="2 3" key="1">
    <citation type="submission" date="2019-09" db="EMBL/GenBank/DDBJ databases">
        <title>Complete Genome Sequence of Lactobacillus nenjiangensis SH-Y15, isolated from sauerkraut.</title>
        <authorList>
            <person name="Yang H."/>
        </authorList>
    </citation>
    <scope>NUCLEOTIDE SEQUENCE [LARGE SCALE GENOMIC DNA]</scope>
    <source>
        <strain evidence="2 3">SH-Y15</strain>
    </source>
</reference>
<dbReference type="GO" id="GO:0005886">
    <property type="term" value="C:plasma membrane"/>
    <property type="evidence" value="ECO:0007669"/>
    <property type="project" value="TreeGrafter"/>
</dbReference>
<name>A0A5P1X4P8_9LACO</name>
<keyword evidence="3" id="KW-1185">Reference proteome</keyword>
<sequence>MMNAYKKYWSNILNFSGTATRSEYWWPAIINAIIAFIAAAVVQNIVGHPITEIYNFADLNYSLGTRFIAFLVWLANWTVTVRRLHDTDRSGWWIVIQIIPLLGTIWFLILMLLPSHSQTRWSN</sequence>
<dbReference type="KEGG" id="lnn:F0161_04385"/>
<keyword evidence="1" id="KW-0472">Membrane</keyword>
<dbReference type="AlphaFoldDB" id="A0A5P1X4P8"/>
<keyword evidence="1" id="KW-0812">Transmembrane</keyword>
<dbReference type="Proteomes" id="UP000325295">
    <property type="component" value="Chromosome"/>
</dbReference>
<dbReference type="EMBL" id="CP043939">
    <property type="protein sequence ID" value="QER67167.1"/>
    <property type="molecule type" value="Genomic_DNA"/>
</dbReference>
<dbReference type="OrthoDB" id="2285053at2"/>
<organism evidence="2 3">
    <name type="scientific">Paucilactobacillus nenjiangensis</name>
    <dbReference type="NCBI Taxonomy" id="1296540"/>
    <lineage>
        <taxon>Bacteria</taxon>
        <taxon>Bacillati</taxon>
        <taxon>Bacillota</taxon>
        <taxon>Bacilli</taxon>
        <taxon>Lactobacillales</taxon>
        <taxon>Lactobacillaceae</taxon>
        <taxon>Paucilactobacillus</taxon>
    </lineage>
</organism>
<proteinExistence type="predicted"/>